<dbReference type="Proteomes" id="UP000717624">
    <property type="component" value="Unassembled WGS sequence"/>
</dbReference>
<comment type="caution">
    <text evidence="2">The sequence shown here is derived from an EMBL/GenBank/DDBJ whole genome shotgun (WGS) entry which is preliminary data.</text>
</comment>
<proteinExistence type="predicted"/>
<sequence length="194" mass="21504">MGKLFSALRPEHEQFIQKQRIFFVGSAPLQPEGHVNISPKGYDVLRILSSSEVAYLDLTGSGNETSAHITENGRITLMFLAFEGAPLILRLYGSGRVVLPNMPDWERLIPHFDLLPGARQIISVQIHAVKTSCGYSVPYYSYAGDRNTLQQWAQKKGEQALKAYRQEKNSLTMDGLVTPLGQIPSQTADADENG</sequence>
<keyword evidence="3" id="KW-1185">Reference proteome</keyword>
<name>A0A939BTY1_9BACL</name>
<gene>
    <name evidence="2" type="ORF">JOD01_001540</name>
</gene>
<evidence type="ECO:0000259" key="1">
    <source>
        <dbReference type="Pfam" id="PF01243"/>
    </source>
</evidence>
<dbReference type="EMBL" id="JAFBEB010000004">
    <property type="protein sequence ID" value="MBM7589939.1"/>
    <property type="molecule type" value="Genomic_DNA"/>
</dbReference>
<dbReference type="RefSeq" id="WP_204517655.1">
    <property type="nucleotide sequence ID" value="NZ_BAABIN010000007.1"/>
</dbReference>
<evidence type="ECO:0000313" key="3">
    <source>
        <dbReference type="Proteomes" id="UP000717624"/>
    </source>
</evidence>
<dbReference type="AlphaFoldDB" id="A0A939BTY1"/>
<dbReference type="PANTHER" id="PTHR39336">
    <property type="entry name" value="PYRIDOXAMINE PHOSPHATE OXIDASE FAMILY PROTEIN (AFU_ORTHOLOGUE AFUA_6G11440)"/>
    <property type="match status" value="1"/>
</dbReference>
<dbReference type="PANTHER" id="PTHR39336:SF1">
    <property type="entry name" value="PYRIDOXAMINE PHOSPHATE OXIDASE FAMILY PROTEIN (AFU_ORTHOLOGUE AFUA_6G11440)"/>
    <property type="match status" value="1"/>
</dbReference>
<dbReference type="Gene3D" id="2.30.110.10">
    <property type="entry name" value="Electron Transport, Fmn-binding Protein, Chain A"/>
    <property type="match status" value="1"/>
</dbReference>
<accession>A0A939BTY1</accession>
<dbReference type="InterPro" id="IPR011576">
    <property type="entry name" value="Pyridox_Oxase_N"/>
</dbReference>
<organism evidence="2 3">
    <name type="scientific">Brevibacillus fulvus</name>
    <dbReference type="NCBI Taxonomy" id="1125967"/>
    <lineage>
        <taxon>Bacteria</taxon>
        <taxon>Bacillati</taxon>
        <taxon>Bacillota</taxon>
        <taxon>Bacilli</taxon>
        <taxon>Bacillales</taxon>
        <taxon>Paenibacillaceae</taxon>
        <taxon>Brevibacillus</taxon>
    </lineage>
</organism>
<dbReference type="SUPFAM" id="SSF50475">
    <property type="entry name" value="FMN-binding split barrel"/>
    <property type="match status" value="1"/>
</dbReference>
<protein>
    <recommendedName>
        <fullName evidence="1">Pyridoxamine 5'-phosphate oxidase N-terminal domain-containing protein</fullName>
    </recommendedName>
</protein>
<evidence type="ECO:0000313" key="2">
    <source>
        <dbReference type="EMBL" id="MBM7589939.1"/>
    </source>
</evidence>
<feature type="domain" description="Pyridoxamine 5'-phosphate oxidase N-terminal" evidence="1">
    <location>
        <begin position="9"/>
        <end position="131"/>
    </location>
</feature>
<reference evidence="2" key="1">
    <citation type="submission" date="2021-01" db="EMBL/GenBank/DDBJ databases">
        <title>Genomic Encyclopedia of Type Strains, Phase IV (KMG-IV): sequencing the most valuable type-strain genomes for metagenomic binning, comparative biology and taxonomic classification.</title>
        <authorList>
            <person name="Goeker M."/>
        </authorList>
    </citation>
    <scope>NUCLEOTIDE SEQUENCE</scope>
    <source>
        <strain evidence="2">DSM 25523</strain>
    </source>
</reference>
<dbReference type="InterPro" id="IPR012349">
    <property type="entry name" value="Split_barrel_FMN-bd"/>
</dbReference>
<dbReference type="Pfam" id="PF01243">
    <property type="entry name" value="PNPOx_N"/>
    <property type="match status" value="1"/>
</dbReference>